<proteinExistence type="predicted"/>
<accession>K1XGR8</accession>
<protein>
    <recommendedName>
        <fullName evidence="2">AbiEi antitoxin C-terminal domain-containing protein</fullName>
    </recommendedName>
</protein>
<comment type="caution">
    <text evidence="1">The sequence shown here is derived from an EMBL/GenBank/DDBJ whole genome shotgun (WGS) entry which is preliminary data.</text>
</comment>
<organism evidence="1">
    <name type="scientific">uncultured bacterium</name>
    <name type="common">gcode 4</name>
    <dbReference type="NCBI Taxonomy" id="1234023"/>
    <lineage>
        <taxon>Bacteria</taxon>
        <taxon>environmental samples</taxon>
    </lineage>
</organism>
<evidence type="ECO:0008006" key="2">
    <source>
        <dbReference type="Google" id="ProtNLM"/>
    </source>
</evidence>
<dbReference type="AlphaFoldDB" id="K1XGR8"/>
<dbReference type="EMBL" id="AMFJ01034388">
    <property type="protein sequence ID" value="EKD29485.1"/>
    <property type="molecule type" value="Genomic_DNA"/>
</dbReference>
<name>K1XGR8_9BACT</name>
<reference evidence="1" key="1">
    <citation type="journal article" date="2012" name="Science">
        <title>Fermentation, hydrogen, and sulfur metabolism in multiple uncultivated bacterial phyla.</title>
        <authorList>
            <person name="Wrighton K.C."/>
            <person name="Thomas B.C."/>
            <person name="Sharon I."/>
            <person name="Miller C.S."/>
            <person name="Castelle C.J."/>
            <person name="VerBerkmoes N.C."/>
            <person name="Wilkins M.J."/>
            <person name="Hettich R.L."/>
            <person name="Lipton M.S."/>
            <person name="Williams K.H."/>
            <person name="Long P.E."/>
            <person name="Banfield J.F."/>
        </authorList>
    </citation>
    <scope>NUCLEOTIDE SEQUENCE [LARGE SCALE GENOMIC DNA]</scope>
</reference>
<gene>
    <name evidence="1" type="ORF">ACD_78C00388G0005</name>
</gene>
<evidence type="ECO:0000313" key="1">
    <source>
        <dbReference type="EMBL" id="EKD29485.1"/>
    </source>
</evidence>
<sequence>MISFDKIVKKLWKLSGTVVTIDDISDITDPDFRKKSLTKRFTTYKVLYRLKAFHIITPIRQGLYFVSNGAGTNIDAIIEDRYWSIVKKILSRETGGEYFLSGNKALEILMKDYGAPKKLLVSGKESTKNLQISDLSTLSIRPITSGKKTLNKNIFSLLKKYTNPTDIDGEKLNVACAELALLDTLLLRDMENGIDEYLVKKFLKRSSKTLSRKILWELVSLKYITAINRLRSIAKEMNNTPLYEMCIDIIKQEWGGCFVGDKK</sequence>